<reference evidence="2 3" key="1">
    <citation type="submission" date="2016-10" db="EMBL/GenBank/DDBJ databases">
        <authorList>
            <person name="de Groot N.N."/>
        </authorList>
    </citation>
    <scope>NUCLEOTIDE SEQUENCE [LARGE SCALE GENOMIC DNA]</scope>
    <source>
        <strain evidence="2 3">CGMCC 1.10331</strain>
    </source>
</reference>
<dbReference type="Proteomes" id="UP000236740">
    <property type="component" value="Unassembled WGS sequence"/>
</dbReference>
<evidence type="ECO:0000313" key="3">
    <source>
        <dbReference type="Proteomes" id="UP000236740"/>
    </source>
</evidence>
<keyword evidence="3" id="KW-1185">Reference proteome</keyword>
<name>A0A1H5SMP3_9EURY</name>
<protein>
    <submittedName>
        <fullName evidence="2">Uncharacterized protein</fullName>
    </submittedName>
</protein>
<dbReference type="Proteomes" id="UP000296733">
    <property type="component" value="Chromosome"/>
</dbReference>
<dbReference type="GeneID" id="39857950"/>
<sequence>MTCDRCGRPTSRRRHCVDCARDLRQEERARLEDASLLDFETIKRCRDCGSTSDDVDGDYLEGNPGVWLCDGCRPDSDVLVTDGGRVLPNARALEGGDSA</sequence>
<dbReference type="EMBL" id="CP031311">
    <property type="protein sequence ID" value="QCC47544.1"/>
    <property type="molecule type" value="Genomic_DNA"/>
</dbReference>
<gene>
    <name evidence="1" type="ORF">DV707_07640</name>
    <name evidence="2" type="ORF">SAMN04488133_0017</name>
</gene>
<evidence type="ECO:0000313" key="4">
    <source>
        <dbReference type="Proteomes" id="UP000296733"/>
    </source>
</evidence>
<dbReference type="AlphaFoldDB" id="A0A1H5SMP3"/>
<dbReference type="KEGG" id="hlm:DV707_07640"/>
<proteinExistence type="predicted"/>
<accession>A0A1H5SMP3</accession>
<reference evidence="1 4" key="2">
    <citation type="journal article" date="2019" name="Nat. Commun.">
        <title>A new type of DNA phosphorothioation-based antiviral system in archaea.</title>
        <authorList>
            <person name="Xiong L."/>
            <person name="Liu S."/>
            <person name="Chen S."/>
            <person name="Xiao Y."/>
            <person name="Zhu B."/>
            <person name="Gao Y."/>
            <person name="Zhang Y."/>
            <person name="Chen B."/>
            <person name="Luo J."/>
            <person name="Deng Z."/>
            <person name="Chen X."/>
            <person name="Wang L."/>
            <person name="Chen S."/>
        </authorList>
    </citation>
    <scope>NUCLEOTIDE SEQUENCE [LARGE SCALE GENOMIC DNA]</scope>
    <source>
        <strain evidence="1 4">CGMCC 1.10331</strain>
    </source>
</reference>
<evidence type="ECO:0000313" key="2">
    <source>
        <dbReference type="EMBL" id="SEF51849.1"/>
    </source>
</evidence>
<organism evidence="2 3">
    <name type="scientific">Halobellus limi</name>
    <dbReference type="NCBI Taxonomy" id="699433"/>
    <lineage>
        <taxon>Archaea</taxon>
        <taxon>Methanobacteriati</taxon>
        <taxon>Methanobacteriota</taxon>
        <taxon>Stenosarchaea group</taxon>
        <taxon>Halobacteria</taxon>
        <taxon>Halobacteriales</taxon>
        <taxon>Haloferacaceae</taxon>
        <taxon>Halobellus</taxon>
    </lineage>
</organism>
<dbReference type="RefSeq" id="WP_103989853.1">
    <property type="nucleotide sequence ID" value="NZ_CP031311.1"/>
</dbReference>
<dbReference type="EMBL" id="FNVN01000001">
    <property type="protein sequence ID" value="SEF51849.1"/>
    <property type="molecule type" value="Genomic_DNA"/>
</dbReference>
<evidence type="ECO:0000313" key="1">
    <source>
        <dbReference type="EMBL" id="QCC47544.1"/>
    </source>
</evidence>